<sequence>MFAVHSLNCIVTKLVLIGCHKGMRQRFLLLFFKPTSSSIIIPIKRDAEREAREYIDHMRAAWDSVPVKGEKTRGKWKMYKAMKKISTVSVSASQ</sequence>
<gene>
    <name evidence="1" type="primary">WBGene00115148</name>
</gene>
<dbReference type="Proteomes" id="UP000005239">
    <property type="component" value="Unassembled WGS sequence"/>
</dbReference>
<name>A0A2A6C041_PRIPA</name>
<keyword evidence="2" id="KW-1185">Reference proteome</keyword>
<evidence type="ECO:0000313" key="2">
    <source>
        <dbReference type="Proteomes" id="UP000005239"/>
    </source>
</evidence>
<organism evidence="1 2">
    <name type="scientific">Pristionchus pacificus</name>
    <name type="common">Parasitic nematode worm</name>
    <dbReference type="NCBI Taxonomy" id="54126"/>
    <lineage>
        <taxon>Eukaryota</taxon>
        <taxon>Metazoa</taxon>
        <taxon>Ecdysozoa</taxon>
        <taxon>Nematoda</taxon>
        <taxon>Chromadorea</taxon>
        <taxon>Rhabditida</taxon>
        <taxon>Rhabditina</taxon>
        <taxon>Diplogasteromorpha</taxon>
        <taxon>Diplogasteroidea</taxon>
        <taxon>Neodiplogasteridae</taxon>
        <taxon>Pristionchus</taxon>
    </lineage>
</organism>
<proteinExistence type="predicted"/>
<dbReference type="AlphaFoldDB" id="A0A2A6C041"/>
<reference evidence="1" key="2">
    <citation type="submission" date="2022-06" db="UniProtKB">
        <authorList>
            <consortium name="EnsemblMetazoa"/>
        </authorList>
    </citation>
    <scope>IDENTIFICATION</scope>
    <source>
        <strain evidence="1">PS312</strain>
    </source>
</reference>
<dbReference type="EnsemblMetazoa" id="PPA25594.1">
    <property type="protein sequence ID" value="PPA25594.1"/>
    <property type="gene ID" value="WBGene00115148"/>
</dbReference>
<accession>A0A8R1UFX5</accession>
<protein>
    <submittedName>
        <fullName evidence="1">Uncharacterized protein</fullName>
    </submittedName>
</protein>
<evidence type="ECO:0000313" key="1">
    <source>
        <dbReference type="EnsemblMetazoa" id="PPA25594.1"/>
    </source>
</evidence>
<accession>A0A2A6C041</accession>
<reference evidence="2" key="1">
    <citation type="journal article" date="2008" name="Nat. Genet.">
        <title>The Pristionchus pacificus genome provides a unique perspective on nematode lifestyle and parasitism.</title>
        <authorList>
            <person name="Dieterich C."/>
            <person name="Clifton S.W."/>
            <person name="Schuster L.N."/>
            <person name="Chinwalla A."/>
            <person name="Delehaunty K."/>
            <person name="Dinkelacker I."/>
            <person name="Fulton L."/>
            <person name="Fulton R."/>
            <person name="Godfrey J."/>
            <person name="Minx P."/>
            <person name="Mitreva M."/>
            <person name="Roeseler W."/>
            <person name="Tian H."/>
            <person name="Witte H."/>
            <person name="Yang S.P."/>
            <person name="Wilson R.K."/>
            <person name="Sommer R.J."/>
        </authorList>
    </citation>
    <scope>NUCLEOTIDE SEQUENCE [LARGE SCALE GENOMIC DNA]</scope>
    <source>
        <strain evidence="2">PS312</strain>
    </source>
</reference>